<feature type="compositionally biased region" description="Basic and acidic residues" evidence="1">
    <location>
        <begin position="287"/>
        <end position="297"/>
    </location>
</feature>
<protein>
    <submittedName>
        <fullName evidence="2">Uncharacterized protein</fullName>
    </submittedName>
</protein>
<evidence type="ECO:0000256" key="1">
    <source>
        <dbReference type="SAM" id="MobiDB-lite"/>
    </source>
</evidence>
<organism evidence="2">
    <name type="scientific">Psilocybe cubensis</name>
    <name type="common">Psychedelic mushroom</name>
    <name type="synonym">Stropharia cubensis</name>
    <dbReference type="NCBI Taxonomy" id="181762"/>
    <lineage>
        <taxon>Eukaryota</taxon>
        <taxon>Fungi</taxon>
        <taxon>Dikarya</taxon>
        <taxon>Basidiomycota</taxon>
        <taxon>Agaricomycotina</taxon>
        <taxon>Agaricomycetes</taxon>
        <taxon>Agaricomycetidae</taxon>
        <taxon>Agaricales</taxon>
        <taxon>Agaricineae</taxon>
        <taxon>Strophariaceae</taxon>
        <taxon>Psilocybe</taxon>
    </lineage>
</organism>
<dbReference type="InterPro" id="IPR013218">
    <property type="entry name" value="Dsn1/Mis13"/>
</dbReference>
<feature type="compositionally biased region" description="Basic residues" evidence="1">
    <location>
        <begin position="159"/>
        <end position="173"/>
    </location>
</feature>
<dbReference type="GO" id="GO:0051301">
    <property type="term" value="P:cell division"/>
    <property type="evidence" value="ECO:0007669"/>
    <property type="project" value="InterPro"/>
</dbReference>
<dbReference type="Pfam" id="PF08202">
    <property type="entry name" value="MIS13"/>
    <property type="match status" value="1"/>
</dbReference>
<dbReference type="GO" id="GO:0000444">
    <property type="term" value="C:MIS12/MIND type complex"/>
    <property type="evidence" value="ECO:0007669"/>
    <property type="project" value="InterPro"/>
</dbReference>
<gene>
    <name evidence="2" type="ORF">JR316_003735</name>
</gene>
<reference evidence="2" key="1">
    <citation type="submission" date="2021-02" db="EMBL/GenBank/DDBJ databases">
        <title>Psilocybe cubensis genome.</title>
        <authorList>
            <person name="Mckernan K.J."/>
            <person name="Crawford S."/>
            <person name="Trippe A."/>
            <person name="Kane L.T."/>
            <person name="Mclaughlin S."/>
        </authorList>
    </citation>
    <scope>NUCLEOTIDE SEQUENCE [LARGE SCALE GENOMIC DNA]</scope>
    <source>
        <strain evidence="2">MGC-MH-2018</strain>
    </source>
</reference>
<dbReference type="GO" id="GO:0007059">
    <property type="term" value="P:chromosome segregation"/>
    <property type="evidence" value="ECO:0007669"/>
    <property type="project" value="InterPro"/>
</dbReference>
<feature type="compositionally biased region" description="Low complexity" evidence="1">
    <location>
        <begin position="225"/>
        <end position="237"/>
    </location>
</feature>
<feature type="compositionally biased region" description="Polar residues" evidence="1">
    <location>
        <begin position="50"/>
        <end position="72"/>
    </location>
</feature>
<name>A0A8H8CNA6_PSICU</name>
<feature type="compositionally biased region" description="Basic residues" evidence="1">
    <location>
        <begin position="12"/>
        <end position="27"/>
    </location>
</feature>
<comment type="caution">
    <text evidence="2">The sequence shown here is derived from an EMBL/GenBank/DDBJ whole genome shotgun (WGS) entry which is preliminary data.</text>
</comment>
<accession>A0A8H8CNA6</accession>
<feature type="region of interest" description="Disordered" evidence="1">
    <location>
        <begin position="278"/>
        <end position="297"/>
    </location>
</feature>
<sequence>MSNPLLNAAAAKRAKKEAKSASNKRKLGVVNNDDGHGGLLIVHPRDIGPTLSQPAPSNTTESIPTRYSSQPLQAGPSKHPAKKFRADSETITRPPSKSKSSKATHDRNEDAEVEMDVRAMEDETDMLRRQSRVHSTIDSSLLVINNDRSQAYEANGRPTGHRRKSSVNGRGKRTSSSYQATGIITQPHNSVSESSFHKHIDCDLPEPERLRQLLIWCSLRAASNPSSTTSSSSSSSSKPPPPTLPPLSTQGAQVLKSVQEGLVRMLAGKEINLSLYEPEAASSSTRPPEDLRENEQNVRNRQWEVRYTQHIQQAQAEEESWKKVSYGYDTYTKGLQSSLEKRAAAVQLDPGALSAKAKGKRRATGDLSEMESYFIPQEHEISPEFRPALALAKSVLGHRAVGDERPIGGGAVAGRRGSMNMSRSDIEAELKRRLPELEYKVDQIFAFVSAARMTTNIAEKALNERFDLLSAKLASRTVLHTEGGEVAAAPRTAAGLLATYVAPAGTMKGPADQLDLLRALSRVDRERPAAMVGDAARRAAKEVQRAAESGAVAVGDRRLTSVPATPRKTPGTPRRGNTPSRDR</sequence>
<feature type="region of interest" description="Disordered" evidence="1">
    <location>
        <begin position="546"/>
        <end position="583"/>
    </location>
</feature>
<dbReference type="EMBL" id="JAFIQS010000003">
    <property type="protein sequence ID" value="KAG5171648.1"/>
    <property type="molecule type" value="Genomic_DNA"/>
</dbReference>
<feature type="region of interest" description="Disordered" evidence="1">
    <location>
        <begin position="1"/>
        <end position="113"/>
    </location>
</feature>
<dbReference type="AlphaFoldDB" id="A0A8H8CNA6"/>
<feature type="region of interest" description="Disordered" evidence="1">
    <location>
        <begin position="225"/>
        <end position="250"/>
    </location>
</feature>
<dbReference type="PANTHER" id="PTHR14778">
    <property type="entry name" value="KINETOCHORE-ASSOCIATED PROTEIN DSN1 HOMOLOG"/>
    <property type="match status" value="1"/>
</dbReference>
<dbReference type="PANTHER" id="PTHR14778:SF2">
    <property type="entry name" value="KINETOCHORE-ASSOCIATED PROTEIN DSN1 HOMOLOG"/>
    <property type="match status" value="1"/>
</dbReference>
<feature type="region of interest" description="Disordered" evidence="1">
    <location>
        <begin position="150"/>
        <end position="176"/>
    </location>
</feature>
<feature type="compositionally biased region" description="Basic and acidic residues" evidence="1">
    <location>
        <begin position="103"/>
        <end position="113"/>
    </location>
</feature>
<proteinExistence type="predicted"/>
<evidence type="ECO:0000313" key="2">
    <source>
        <dbReference type="EMBL" id="KAG5171648.1"/>
    </source>
</evidence>